<dbReference type="PANTHER" id="PTHR33223">
    <property type="entry name" value="CCHC-TYPE DOMAIN-CONTAINING PROTEIN"/>
    <property type="match status" value="1"/>
</dbReference>
<evidence type="ECO:0000259" key="2">
    <source>
        <dbReference type="Pfam" id="PF00078"/>
    </source>
</evidence>
<dbReference type="AlphaFoldDB" id="A0AAW2XP48"/>
<dbReference type="EMBL" id="JACGWN010000003">
    <property type="protein sequence ID" value="KAL0455923.1"/>
    <property type="molecule type" value="Genomic_DNA"/>
</dbReference>
<sequence length="833" mass="93527">MHASIGAVCGNLDFKTTPYCYPGAGSVSASGGGGSSPRAYRHSSDVEAPKEEPGEAVPVPTPPTIRRSDIPSSIPQEFPANWLARLEYLQKGLQDVQYRIGGVPQEERQGVPFTELVMAHDLPMNCWTPAIAEYDGTTDPVEHLASFENAALLHRYTDGIKCCVFFTTFARAAQTWFNQLSAGAIGSFQEFRSLFLHQFAISRKLRKTELSLSAVRQKDNETLKEYLQRFNTAALEVPSATQEVKASVFSQGLLDGDFFKSLAKKPVSKFNALLARTAKYINMKDAQAAKKESRGEKRKDSKEETQSKKPRTDSRERKAPYQRINTVYTPLTVPITQALMAIEGKGLLARPRSWRDGPQRPQSDKFYRFHNDYGHTTEECRHLMNEIERLIQNVYLQEYVCWEKARGTGPYQKKETDRTKEPRGANQEAPARESPQAGMKEKMDPNNVPRKGIIRMITGGPVGDDSHHARNAEIRRAHSEAITKILDVEATEDTPIIQFGRAERSGPRSTHNDALVITALLANYEVERIFIDSESSADILFGKAFDQMQLGDAPLEEAVISMYHMKIKFSTPGGVGEVQGDPVQSRRCYVEAVRKGQKRGPNELLEEPPQEKRSREGDIEEDLDTNQGSPPRVQPVEELLSIELDLEGIDPEVISHHLNIDPHVKSVKQKKRHFGPEKDKIIQAEIDKLVAAGHVEEIQYPEWLSNVVLVPKPGGKWRMCIDFRDLNKACPKDFYSLPRIDQLVDSTSGCELLSMMDASQGYHQIMLAPEDRKRVSFITSAGILLYGYAIRIKKCRSYISMSGGQNLSSSDWAKHGSLHRRHVGEEQESPRSH</sequence>
<accession>A0AAW2XP48</accession>
<feature type="domain" description="Reverse transcriptase" evidence="2">
    <location>
        <begin position="710"/>
        <end position="781"/>
    </location>
</feature>
<feature type="compositionally biased region" description="Basic and acidic residues" evidence="1">
    <location>
        <begin position="410"/>
        <end position="423"/>
    </location>
</feature>
<feature type="region of interest" description="Disordered" evidence="1">
    <location>
        <begin position="592"/>
        <end position="634"/>
    </location>
</feature>
<reference evidence="4" key="1">
    <citation type="submission" date="2020-06" db="EMBL/GenBank/DDBJ databases">
        <authorList>
            <person name="Li T."/>
            <person name="Hu X."/>
            <person name="Zhang T."/>
            <person name="Song X."/>
            <person name="Zhang H."/>
            <person name="Dai N."/>
            <person name="Sheng W."/>
            <person name="Hou X."/>
            <person name="Wei L."/>
        </authorList>
    </citation>
    <scope>NUCLEOTIDE SEQUENCE</scope>
    <source>
        <strain evidence="4">KEN1</strain>
        <tissue evidence="4">Leaf</tissue>
    </source>
</reference>
<comment type="caution">
    <text evidence="4">The sequence shown here is derived from an EMBL/GenBank/DDBJ whole genome shotgun (WGS) entry which is preliminary data.</text>
</comment>
<dbReference type="InterPro" id="IPR005162">
    <property type="entry name" value="Retrotrans_gag_dom"/>
</dbReference>
<proteinExistence type="predicted"/>
<feature type="region of interest" description="Disordered" evidence="1">
    <location>
        <begin position="410"/>
        <end position="447"/>
    </location>
</feature>
<dbReference type="InterPro" id="IPR043128">
    <property type="entry name" value="Rev_trsase/Diguanyl_cyclase"/>
</dbReference>
<dbReference type="SUPFAM" id="SSF56672">
    <property type="entry name" value="DNA/RNA polymerases"/>
    <property type="match status" value="1"/>
</dbReference>
<feature type="region of interest" description="Disordered" evidence="1">
    <location>
        <begin position="285"/>
        <end position="323"/>
    </location>
</feature>
<feature type="compositionally biased region" description="Basic and acidic residues" evidence="1">
    <location>
        <begin position="42"/>
        <end position="53"/>
    </location>
</feature>
<evidence type="ECO:0000259" key="3">
    <source>
        <dbReference type="Pfam" id="PF03732"/>
    </source>
</evidence>
<organism evidence="4">
    <name type="scientific">Sesamum latifolium</name>
    <dbReference type="NCBI Taxonomy" id="2727402"/>
    <lineage>
        <taxon>Eukaryota</taxon>
        <taxon>Viridiplantae</taxon>
        <taxon>Streptophyta</taxon>
        <taxon>Embryophyta</taxon>
        <taxon>Tracheophyta</taxon>
        <taxon>Spermatophyta</taxon>
        <taxon>Magnoliopsida</taxon>
        <taxon>eudicotyledons</taxon>
        <taxon>Gunneridae</taxon>
        <taxon>Pentapetalae</taxon>
        <taxon>asterids</taxon>
        <taxon>lamiids</taxon>
        <taxon>Lamiales</taxon>
        <taxon>Pedaliaceae</taxon>
        <taxon>Sesamum</taxon>
    </lineage>
</organism>
<feature type="compositionally biased region" description="Basic and acidic residues" evidence="1">
    <location>
        <begin position="287"/>
        <end position="319"/>
    </location>
</feature>
<gene>
    <name evidence="4" type="ORF">Slati_0931500</name>
</gene>
<feature type="domain" description="Retrotransposon gag" evidence="3">
    <location>
        <begin position="164"/>
        <end position="254"/>
    </location>
</feature>
<dbReference type="InterPro" id="IPR000477">
    <property type="entry name" value="RT_dom"/>
</dbReference>
<dbReference type="InterPro" id="IPR043502">
    <property type="entry name" value="DNA/RNA_pol_sf"/>
</dbReference>
<dbReference type="Gene3D" id="3.30.70.270">
    <property type="match status" value="1"/>
</dbReference>
<evidence type="ECO:0008006" key="5">
    <source>
        <dbReference type="Google" id="ProtNLM"/>
    </source>
</evidence>
<dbReference type="Gene3D" id="3.10.10.10">
    <property type="entry name" value="HIV Type 1 Reverse Transcriptase, subunit A, domain 1"/>
    <property type="match status" value="1"/>
</dbReference>
<dbReference type="Pfam" id="PF03732">
    <property type="entry name" value="Retrotrans_gag"/>
    <property type="match status" value="1"/>
</dbReference>
<dbReference type="CDD" id="cd01647">
    <property type="entry name" value="RT_LTR"/>
    <property type="match status" value="1"/>
</dbReference>
<protein>
    <recommendedName>
        <fullName evidence="5">Retrotransposon gag domain-containing protein</fullName>
    </recommendedName>
</protein>
<name>A0AAW2XP48_9LAMI</name>
<dbReference type="PANTHER" id="PTHR33223:SF10">
    <property type="entry name" value="AMINOTRANSFERASE-LIKE PLANT MOBILE DOMAIN-CONTAINING PROTEIN"/>
    <property type="match status" value="1"/>
</dbReference>
<reference evidence="4" key="2">
    <citation type="journal article" date="2024" name="Plant">
        <title>Genomic evolution and insights into agronomic trait innovations of Sesamum species.</title>
        <authorList>
            <person name="Miao H."/>
            <person name="Wang L."/>
            <person name="Qu L."/>
            <person name="Liu H."/>
            <person name="Sun Y."/>
            <person name="Le M."/>
            <person name="Wang Q."/>
            <person name="Wei S."/>
            <person name="Zheng Y."/>
            <person name="Lin W."/>
            <person name="Duan Y."/>
            <person name="Cao H."/>
            <person name="Xiong S."/>
            <person name="Wang X."/>
            <person name="Wei L."/>
            <person name="Li C."/>
            <person name="Ma Q."/>
            <person name="Ju M."/>
            <person name="Zhao R."/>
            <person name="Li G."/>
            <person name="Mu C."/>
            <person name="Tian Q."/>
            <person name="Mei H."/>
            <person name="Zhang T."/>
            <person name="Gao T."/>
            <person name="Zhang H."/>
        </authorList>
    </citation>
    <scope>NUCLEOTIDE SEQUENCE</scope>
    <source>
        <strain evidence="4">KEN1</strain>
    </source>
</reference>
<dbReference type="Pfam" id="PF00078">
    <property type="entry name" value="RVT_1"/>
    <property type="match status" value="1"/>
</dbReference>
<evidence type="ECO:0000256" key="1">
    <source>
        <dbReference type="SAM" id="MobiDB-lite"/>
    </source>
</evidence>
<evidence type="ECO:0000313" key="4">
    <source>
        <dbReference type="EMBL" id="KAL0455923.1"/>
    </source>
</evidence>
<feature type="region of interest" description="Disordered" evidence="1">
    <location>
        <begin position="26"/>
        <end position="71"/>
    </location>
</feature>